<dbReference type="Proteomes" id="UP000570474">
    <property type="component" value="Unassembled WGS sequence"/>
</dbReference>
<keyword evidence="3" id="KW-1185">Reference proteome</keyword>
<dbReference type="GO" id="GO:0003677">
    <property type="term" value="F:DNA binding"/>
    <property type="evidence" value="ECO:0007669"/>
    <property type="project" value="InterPro"/>
</dbReference>
<dbReference type="SMART" id="SM00530">
    <property type="entry name" value="HTH_XRE"/>
    <property type="match status" value="1"/>
</dbReference>
<name>A0A847S2L9_9BACT</name>
<evidence type="ECO:0000313" key="2">
    <source>
        <dbReference type="EMBL" id="NLR67328.1"/>
    </source>
</evidence>
<accession>A0A847S2L9</accession>
<evidence type="ECO:0000259" key="1">
    <source>
        <dbReference type="PROSITE" id="PS50943"/>
    </source>
</evidence>
<protein>
    <submittedName>
        <fullName evidence="2">Helix-turn-helix transcriptional regulator</fullName>
    </submittedName>
</protein>
<dbReference type="AlphaFoldDB" id="A0A847S2L9"/>
<evidence type="ECO:0000313" key="3">
    <source>
        <dbReference type="Proteomes" id="UP000570474"/>
    </source>
</evidence>
<dbReference type="CDD" id="cd00093">
    <property type="entry name" value="HTH_XRE"/>
    <property type="match status" value="1"/>
</dbReference>
<dbReference type="Pfam" id="PF01381">
    <property type="entry name" value="HTH_3"/>
    <property type="match status" value="1"/>
</dbReference>
<feature type="domain" description="HTH cro/C1-type" evidence="1">
    <location>
        <begin position="7"/>
        <end position="61"/>
    </location>
</feature>
<dbReference type="RefSeq" id="WP_168873204.1">
    <property type="nucleotide sequence ID" value="NZ_JABAIA010000002.1"/>
</dbReference>
<comment type="caution">
    <text evidence="2">The sequence shown here is derived from an EMBL/GenBank/DDBJ whole genome shotgun (WGS) entry which is preliminary data.</text>
</comment>
<dbReference type="SUPFAM" id="SSF47413">
    <property type="entry name" value="lambda repressor-like DNA-binding domains"/>
    <property type="match status" value="1"/>
</dbReference>
<gene>
    <name evidence="2" type="ORF">HGH92_23690</name>
</gene>
<proteinExistence type="predicted"/>
<dbReference type="EMBL" id="JABAIA010000002">
    <property type="protein sequence ID" value="NLR67328.1"/>
    <property type="molecule type" value="Genomic_DNA"/>
</dbReference>
<dbReference type="InterPro" id="IPR010982">
    <property type="entry name" value="Lambda_DNA-bd_dom_sf"/>
</dbReference>
<reference evidence="2 3" key="1">
    <citation type="submission" date="2020-04" db="EMBL/GenBank/DDBJ databases">
        <authorList>
            <person name="Yin C."/>
        </authorList>
    </citation>
    <scope>NUCLEOTIDE SEQUENCE [LARGE SCALE GENOMIC DNA]</scope>
    <source>
        <strain evidence="2 3">Ae27</strain>
    </source>
</reference>
<sequence>MGVGHAIRIIREHYKMDQRTFSYTVGISQTSLCLLETGKTIPKDATIEQIAVAFNTDAALIKLAGVGLQLANQKSFNRAFPNFNEIVFSMIFKEANNVF</sequence>
<dbReference type="Gene3D" id="1.10.260.40">
    <property type="entry name" value="lambda repressor-like DNA-binding domains"/>
    <property type="match status" value="1"/>
</dbReference>
<dbReference type="PROSITE" id="PS50943">
    <property type="entry name" value="HTH_CROC1"/>
    <property type="match status" value="1"/>
</dbReference>
<dbReference type="InterPro" id="IPR001387">
    <property type="entry name" value="Cro/C1-type_HTH"/>
</dbReference>
<organism evidence="2 3">
    <name type="scientific">Chitinophaga varians</name>
    <dbReference type="NCBI Taxonomy" id="2202339"/>
    <lineage>
        <taxon>Bacteria</taxon>
        <taxon>Pseudomonadati</taxon>
        <taxon>Bacteroidota</taxon>
        <taxon>Chitinophagia</taxon>
        <taxon>Chitinophagales</taxon>
        <taxon>Chitinophagaceae</taxon>
        <taxon>Chitinophaga</taxon>
    </lineage>
</organism>